<comment type="caution">
    <text evidence="8">The sequence shown here is derived from an EMBL/GenBank/DDBJ whole genome shotgun (WGS) entry which is preliminary data.</text>
</comment>
<feature type="transmembrane region" description="Helical" evidence="6">
    <location>
        <begin position="175"/>
        <end position="193"/>
    </location>
</feature>
<name>A0A2N5MAJ6_9BACI</name>
<feature type="compositionally biased region" description="Basic and acidic residues" evidence="5">
    <location>
        <begin position="134"/>
        <end position="159"/>
    </location>
</feature>
<proteinExistence type="predicted"/>
<dbReference type="GO" id="GO:0005507">
    <property type="term" value="F:copper ion binding"/>
    <property type="evidence" value="ECO:0007669"/>
    <property type="project" value="InterPro"/>
</dbReference>
<dbReference type="SUPFAM" id="SSF81296">
    <property type="entry name" value="E set domains"/>
    <property type="match status" value="1"/>
</dbReference>
<dbReference type="PANTHER" id="PTHR34820">
    <property type="entry name" value="INNER MEMBRANE PROTEIN YEBZ"/>
    <property type="match status" value="1"/>
</dbReference>
<dbReference type="AlphaFoldDB" id="A0A2N5MAJ6"/>
<dbReference type="Pfam" id="PF04234">
    <property type="entry name" value="CopC"/>
    <property type="match status" value="1"/>
</dbReference>
<dbReference type="GO" id="GO:0030313">
    <property type="term" value="C:cell envelope"/>
    <property type="evidence" value="ECO:0007669"/>
    <property type="project" value="UniProtKB-SubCell"/>
</dbReference>
<keyword evidence="3" id="KW-0732">Signal</keyword>
<dbReference type="InterPro" id="IPR032694">
    <property type="entry name" value="CopC/D"/>
</dbReference>
<dbReference type="OrthoDB" id="2353937at2"/>
<dbReference type="Proteomes" id="UP000234748">
    <property type="component" value="Unassembled WGS sequence"/>
</dbReference>
<dbReference type="InterPro" id="IPR007348">
    <property type="entry name" value="CopC_dom"/>
</dbReference>
<evidence type="ECO:0000256" key="2">
    <source>
        <dbReference type="ARBA" id="ARBA00022723"/>
    </source>
</evidence>
<dbReference type="GO" id="GO:0006825">
    <property type="term" value="P:copper ion transport"/>
    <property type="evidence" value="ECO:0007669"/>
    <property type="project" value="InterPro"/>
</dbReference>
<feature type="region of interest" description="Disordered" evidence="5">
    <location>
        <begin position="134"/>
        <end position="170"/>
    </location>
</feature>
<dbReference type="InterPro" id="IPR014755">
    <property type="entry name" value="Cu-Rt/internalin_Ig-like"/>
</dbReference>
<evidence type="ECO:0000313" key="9">
    <source>
        <dbReference type="Proteomes" id="UP000234748"/>
    </source>
</evidence>
<sequence>MSDIMNGIINERRYIMKKMIFLILSIFLIVPTYTSAHTGLVSSNPQSGEVVKEDLTEVQLVFETAIEDLSTIKLYKNNTEIPFTKVRASEFQLIGSLSAPLENGTYKMNWRIVGEDGHPIEGNIPFTVEQEEKMDNDHEAAPSEVKEPKKEEKPTKGESADTTTSKDNTGTDGRTILVVILGVILIAGLVILFRKKK</sequence>
<organism evidence="8 9">
    <name type="scientific">Peribacillus deserti</name>
    <dbReference type="NCBI Taxonomy" id="673318"/>
    <lineage>
        <taxon>Bacteria</taxon>
        <taxon>Bacillati</taxon>
        <taxon>Bacillota</taxon>
        <taxon>Bacilli</taxon>
        <taxon>Bacillales</taxon>
        <taxon>Bacillaceae</taxon>
        <taxon>Peribacillus</taxon>
    </lineage>
</organism>
<evidence type="ECO:0000256" key="3">
    <source>
        <dbReference type="ARBA" id="ARBA00022729"/>
    </source>
</evidence>
<dbReference type="GO" id="GO:0005886">
    <property type="term" value="C:plasma membrane"/>
    <property type="evidence" value="ECO:0007669"/>
    <property type="project" value="TreeGrafter"/>
</dbReference>
<feature type="compositionally biased region" description="Polar residues" evidence="5">
    <location>
        <begin position="160"/>
        <end position="170"/>
    </location>
</feature>
<evidence type="ECO:0000256" key="6">
    <source>
        <dbReference type="SAM" id="Phobius"/>
    </source>
</evidence>
<dbReference type="GO" id="GO:0042597">
    <property type="term" value="C:periplasmic space"/>
    <property type="evidence" value="ECO:0007669"/>
    <property type="project" value="InterPro"/>
</dbReference>
<dbReference type="GO" id="GO:0046688">
    <property type="term" value="P:response to copper ion"/>
    <property type="evidence" value="ECO:0007669"/>
    <property type="project" value="InterPro"/>
</dbReference>
<evidence type="ECO:0000256" key="4">
    <source>
        <dbReference type="ARBA" id="ARBA00023008"/>
    </source>
</evidence>
<dbReference type="PANTHER" id="PTHR34820:SF4">
    <property type="entry name" value="INNER MEMBRANE PROTEIN YEBZ"/>
    <property type="match status" value="1"/>
</dbReference>
<keyword evidence="9" id="KW-1185">Reference proteome</keyword>
<keyword evidence="4" id="KW-0186">Copper</keyword>
<dbReference type="InterPro" id="IPR014756">
    <property type="entry name" value="Ig_E-set"/>
</dbReference>
<dbReference type="NCBIfam" id="TIGR01167">
    <property type="entry name" value="LPXTG_anchor"/>
    <property type="match status" value="1"/>
</dbReference>
<evidence type="ECO:0000256" key="5">
    <source>
        <dbReference type="SAM" id="MobiDB-lite"/>
    </source>
</evidence>
<evidence type="ECO:0000256" key="1">
    <source>
        <dbReference type="ARBA" id="ARBA00004196"/>
    </source>
</evidence>
<feature type="domain" description="CopC" evidence="7">
    <location>
        <begin position="37"/>
        <end position="128"/>
    </location>
</feature>
<dbReference type="EMBL" id="PGUY01000008">
    <property type="protein sequence ID" value="PLT31374.1"/>
    <property type="molecule type" value="Genomic_DNA"/>
</dbReference>
<evidence type="ECO:0000313" key="8">
    <source>
        <dbReference type="EMBL" id="PLT31374.1"/>
    </source>
</evidence>
<comment type="subcellular location">
    <subcellularLocation>
        <location evidence="1">Cell envelope</location>
    </subcellularLocation>
</comment>
<protein>
    <recommendedName>
        <fullName evidence="7">CopC domain-containing protein</fullName>
    </recommendedName>
</protein>
<reference evidence="8 9" key="1">
    <citation type="submission" date="2017-11" db="EMBL/GenBank/DDBJ databases">
        <title>Comparitive Functional Genomics of Dry Heat Resistant strains isolated from the Viking Spacecraft.</title>
        <authorList>
            <person name="Seuylemezian A."/>
            <person name="Cooper K."/>
            <person name="Vaishampayan P."/>
        </authorList>
    </citation>
    <scope>NUCLEOTIDE SEQUENCE [LARGE SCALE GENOMIC DNA]</scope>
    <source>
        <strain evidence="8 9">V1-29</strain>
    </source>
</reference>
<gene>
    <name evidence="8" type="ORF">CUU66_02595</name>
</gene>
<evidence type="ECO:0000259" key="7">
    <source>
        <dbReference type="Pfam" id="PF04234"/>
    </source>
</evidence>
<keyword evidence="2" id="KW-0479">Metal-binding</keyword>
<dbReference type="Gene3D" id="2.60.40.1220">
    <property type="match status" value="1"/>
</dbReference>
<keyword evidence="6" id="KW-0472">Membrane</keyword>
<keyword evidence="6" id="KW-1133">Transmembrane helix</keyword>
<accession>A0A2N5MAJ6</accession>
<keyword evidence="6" id="KW-0812">Transmembrane</keyword>